<sequence>MSRGRGRRQRHRQGLLAFLQMQRRRHRPTGPGARSPRSPRSRRCKATLYRHLALEAVFSKAASLVTLPVPLDSSSRDPCTDEVMNTILNSFDRLILFAREAIERDRVNLFDRYRVNSFILKRPHRRPLSTSLLKSTYKKYQRVWKQILCLVYRLAHLRLSPRLRYQLTDVQQLALDALLNAARADLNGRRAAAAMDHERERGRMAMRLARDTLDRRCLDLCIALLDHSLRGDLFDSVVAGPLAAVGIDQDWLCFREPTNYTSQLSAFIKIGQLLVVLRAIAGADLAEVDFPTDLPDDMMNHFVVFGTESPMDYAQRLRCFWANIRDTTTSIGHIIWSDDGLPLSYKHFELDLPEFRWFLRDQMQEAQQHLRCLLFYDEVDEHRDCNDGNSKGDYAADAVPKGTGSPATGSGSGHARLPGIRLRDLRDNPACGDVGCSFLLDSHNKQLHGHERFLLHRCSSLSHP</sequence>
<keyword evidence="2" id="KW-1185">Reference proteome</keyword>
<reference evidence="1" key="1">
    <citation type="submission" date="2024-09" db="EMBL/GenBank/DDBJ databases">
        <title>Black Yeasts Isolated from many extreme environments.</title>
        <authorList>
            <person name="Coleine C."/>
            <person name="Stajich J.E."/>
            <person name="Selbmann L."/>
        </authorList>
    </citation>
    <scope>NUCLEOTIDE SEQUENCE</scope>
    <source>
        <strain evidence="1">CCFEE 5737</strain>
    </source>
</reference>
<proteinExistence type="predicted"/>
<evidence type="ECO:0000313" key="2">
    <source>
        <dbReference type="Proteomes" id="UP001186974"/>
    </source>
</evidence>
<dbReference type="EMBL" id="JAWDJW010006411">
    <property type="protein sequence ID" value="KAK3064859.1"/>
    <property type="molecule type" value="Genomic_DNA"/>
</dbReference>
<comment type="caution">
    <text evidence="1">The sequence shown here is derived from an EMBL/GenBank/DDBJ whole genome shotgun (WGS) entry which is preliminary data.</text>
</comment>
<accession>A0ACC3DBH1</accession>
<evidence type="ECO:0000313" key="1">
    <source>
        <dbReference type="EMBL" id="KAK3064859.1"/>
    </source>
</evidence>
<dbReference type="Proteomes" id="UP001186974">
    <property type="component" value="Unassembled WGS sequence"/>
</dbReference>
<gene>
    <name evidence="1" type="ORF">LTS18_003285</name>
</gene>
<organism evidence="1 2">
    <name type="scientific">Coniosporium uncinatum</name>
    <dbReference type="NCBI Taxonomy" id="93489"/>
    <lineage>
        <taxon>Eukaryota</taxon>
        <taxon>Fungi</taxon>
        <taxon>Dikarya</taxon>
        <taxon>Ascomycota</taxon>
        <taxon>Pezizomycotina</taxon>
        <taxon>Dothideomycetes</taxon>
        <taxon>Dothideomycetes incertae sedis</taxon>
        <taxon>Coniosporium</taxon>
    </lineage>
</organism>
<protein>
    <submittedName>
        <fullName evidence="1">Uncharacterized protein</fullName>
    </submittedName>
</protein>
<name>A0ACC3DBH1_9PEZI</name>